<dbReference type="EMBL" id="CAUYUJ010004969">
    <property type="protein sequence ID" value="CAK0811736.1"/>
    <property type="molecule type" value="Genomic_DNA"/>
</dbReference>
<feature type="region of interest" description="Disordered" evidence="1">
    <location>
        <begin position="99"/>
        <end position="154"/>
    </location>
</feature>
<feature type="compositionally biased region" description="Basic and acidic residues" evidence="1">
    <location>
        <begin position="99"/>
        <end position="108"/>
    </location>
</feature>
<evidence type="ECO:0000256" key="1">
    <source>
        <dbReference type="SAM" id="MobiDB-lite"/>
    </source>
</evidence>
<dbReference type="Proteomes" id="UP001189429">
    <property type="component" value="Unassembled WGS sequence"/>
</dbReference>
<accession>A0ABN9R1Y8</accession>
<name>A0ABN9R1Y8_9DINO</name>
<evidence type="ECO:0000313" key="2">
    <source>
        <dbReference type="EMBL" id="CAK0811736.1"/>
    </source>
</evidence>
<gene>
    <name evidence="2" type="ORF">PCOR1329_LOCUS16242</name>
</gene>
<comment type="caution">
    <text evidence="2">The sequence shown here is derived from an EMBL/GenBank/DDBJ whole genome shotgun (WGS) entry which is preliminary data.</text>
</comment>
<proteinExistence type="predicted"/>
<protein>
    <submittedName>
        <fullName evidence="2">Uncharacterized protein</fullName>
    </submittedName>
</protein>
<evidence type="ECO:0000313" key="3">
    <source>
        <dbReference type="Proteomes" id="UP001189429"/>
    </source>
</evidence>
<reference evidence="2" key="1">
    <citation type="submission" date="2023-10" db="EMBL/GenBank/DDBJ databases">
        <authorList>
            <person name="Chen Y."/>
            <person name="Shah S."/>
            <person name="Dougan E. K."/>
            <person name="Thang M."/>
            <person name="Chan C."/>
        </authorList>
    </citation>
    <scope>NUCLEOTIDE SEQUENCE [LARGE SCALE GENOMIC DNA]</scope>
</reference>
<organism evidence="2 3">
    <name type="scientific">Prorocentrum cordatum</name>
    <dbReference type="NCBI Taxonomy" id="2364126"/>
    <lineage>
        <taxon>Eukaryota</taxon>
        <taxon>Sar</taxon>
        <taxon>Alveolata</taxon>
        <taxon>Dinophyceae</taxon>
        <taxon>Prorocentrales</taxon>
        <taxon>Prorocentraceae</taxon>
        <taxon>Prorocentrum</taxon>
    </lineage>
</organism>
<keyword evidence="3" id="KW-1185">Reference proteome</keyword>
<sequence length="154" mass="16537">MLCERMEVTAPTFLCLEVPVGIYERMEESIDTIECEKLMAVILGLDAVVGLEGIQGLAVVKGLDASVGVPGPGGDHRDLRVPGGDHQCSRVLRDDRRLCRAPGKDRAHGGPPPGPPQLPDEVGGDSRRLRARGGALRDPRAWTRQGASARARAW</sequence>